<evidence type="ECO:0000313" key="2">
    <source>
        <dbReference type="Proteomes" id="UP000233551"/>
    </source>
</evidence>
<comment type="caution">
    <text evidence="1">The sequence shown here is derived from an EMBL/GenBank/DDBJ whole genome shotgun (WGS) entry which is preliminary data.</text>
</comment>
<protein>
    <submittedName>
        <fullName evidence="1">Uncharacterized protein</fullName>
    </submittedName>
</protein>
<reference evidence="1 2" key="1">
    <citation type="submission" date="2017-11" db="EMBL/GenBank/DDBJ databases">
        <title>De-novo sequencing of pomegranate (Punica granatum L.) genome.</title>
        <authorList>
            <person name="Akparov Z."/>
            <person name="Amiraslanov A."/>
            <person name="Hajiyeva S."/>
            <person name="Abbasov M."/>
            <person name="Kaur K."/>
            <person name="Hamwieh A."/>
            <person name="Solovyev V."/>
            <person name="Salamov A."/>
            <person name="Braich B."/>
            <person name="Kosarev P."/>
            <person name="Mahmoud A."/>
            <person name="Hajiyev E."/>
            <person name="Babayeva S."/>
            <person name="Izzatullayeva V."/>
            <person name="Mammadov A."/>
            <person name="Mammadov A."/>
            <person name="Sharifova S."/>
            <person name="Ojaghi J."/>
            <person name="Eynullazada K."/>
            <person name="Bayramov B."/>
            <person name="Abdulazimova A."/>
            <person name="Shahmuradov I."/>
        </authorList>
    </citation>
    <scope>NUCLEOTIDE SEQUENCE [LARGE SCALE GENOMIC DNA]</scope>
    <source>
        <strain evidence="2">cv. AG2017</strain>
        <tissue evidence="1">Leaf</tissue>
    </source>
</reference>
<name>A0A2I0IXY2_PUNGR</name>
<organism evidence="1 2">
    <name type="scientific">Punica granatum</name>
    <name type="common">Pomegranate</name>
    <dbReference type="NCBI Taxonomy" id="22663"/>
    <lineage>
        <taxon>Eukaryota</taxon>
        <taxon>Viridiplantae</taxon>
        <taxon>Streptophyta</taxon>
        <taxon>Embryophyta</taxon>
        <taxon>Tracheophyta</taxon>
        <taxon>Spermatophyta</taxon>
        <taxon>Magnoliopsida</taxon>
        <taxon>eudicotyledons</taxon>
        <taxon>Gunneridae</taxon>
        <taxon>Pentapetalae</taxon>
        <taxon>rosids</taxon>
        <taxon>malvids</taxon>
        <taxon>Myrtales</taxon>
        <taxon>Lythraceae</taxon>
        <taxon>Punica</taxon>
    </lineage>
</organism>
<dbReference type="AlphaFoldDB" id="A0A2I0IXY2"/>
<dbReference type="Proteomes" id="UP000233551">
    <property type="component" value="Unassembled WGS sequence"/>
</dbReference>
<keyword evidence="2" id="KW-1185">Reference proteome</keyword>
<dbReference type="EMBL" id="PGOL01002319">
    <property type="protein sequence ID" value="PKI48869.1"/>
    <property type="molecule type" value="Genomic_DNA"/>
</dbReference>
<proteinExistence type="predicted"/>
<accession>A0A2I0IXY2</accession>
<gene>
    <name evidence="1" type="ORF">CRG98_030717</name>
</gene>
<evidence type="ECO:0000313" key="1">
    <source>
        <dbReference type="EMBL" id="PKI48869.1"/>
    </source>
</evidence>
<sequence>MEFEDHCRFPRSPRTPTFVDNCTYTAQGFPGISPPPTYHPISARTINLSSESLQWTSLSLLLSSCL</sequence>